<name>A0A6N8IG01_9ACTN</name>
<sequence>MAYCSRGRFRRLAAARYEGDSTCEERIVVSLKRYERTRALVDGDPSLAREIVREVEGELGAEALEELDAPREELVMVQVRETAQGGLFYLGEALMTSCRVRVGPSVGLGLVLGSDRCRAYELAVVDAAFAGKAGAPRAERWDGRLRQELARIGAREAAEARRVATTKVDFSTMKVEA</sequence>
<organism evidence="1 2">
    <name type="scientific">Gordonibacter urolithinfaciens</name>
    <dbReference type="NCBI Taxonomy" id="1335613"/>
    <lineage>
        <taxon>Bacteria</taxon>
        <taxon>Bacillati</taxon>
        <taxon>Actinomycetota</taxon>
        <taxon>Coriobacteriia</taxon>
        <taxon>Eggerthellales</taxon>
        <taxon>Eggerthellaceae</taxon>
        <taxon>Gordonibacter</taxon>
    </lineage>
</organism>
<protein>
    <submittedName>
        <fullName evidence="1">Phosphonate C-P lyase system protein PhnG</fullName>
    </submittedName>
</protein>
<proteinExistence type="predicted"/>
<evidence type="ECO:0000313" key="1">
    <source>
        <dbReference type="EMBL" id="MVN14821.1"/>
    </source>
</evidence>
<gene>
    <name evidence="1" type="ORF">GO738_05525</name>
</gene>
<reference evidence="1 2" key="1">
    <citation type="submission" date="2019-11" db="EMBL/GenBank/DDBJ databases">
        <title>Whole genome shotgun sequencing (WGS) data from Adlercreutzia equolifaciens ResAG-91, Eggerthella lenta MRI-F36, MRI-F37, MRI-F40, ResAG-49, ResAG-88, ResAG-121, ResAG-145, and Gordonibacter sp. ResAG-5, ResAG-26, ResAG-43, ResAG-50, ResAG-59.</title>
        <authorList>
            <person name="Stoll D.A."/>
            <person name="Danylec N."/>
            <person name="Franz C.M.A.P."/>
            <person name="Huch M."/>
        </authorList>
    </citation>
    <scope>NUCLEOTIDE SEQUENCE [LARGE SCALE GENOMIC DNA]</scope>
    <source>
        <strain evidence="1 2">ResAG-59</strain>
    </source>
</reference>
<dbReference type="GO" id="GO:0016829">
    <property type="term" value="F:lyase activity"/>
    <property type="evidence" value="ECO:0007669"/>
    <property type="project" value="UniProtKB-KW"/>
</dbReference>
<dbReference type="AlphaFoldDB" id="A0A6N8IG01"/>
<keyword evidence="2" id="KW-1185">Reference proteome</keyword>
<accession>A0A6N8IG01</accession>
<dbReference type="InterPro" id="IPR009609">
    <property type="entry name" value="Phosphonate_metab_PhnG"/>
</dbReference>
<dbReference type="Pfam" id="PF06754">
    <property type="entry name" value="PhnG"/>
    <property type="match status" value="1"/>
</dbReference>
<dbReference type="EMBL" id="WPOC01000006">
    <property type="protein sequence ID" value="MVN14821.1"/>
    <property type="molecule type" value="Genomic_DNA"/>
</dbReference>
<dbReference type="GO" id="GO:0019634">
    <property type="term" value="P:organic phosphonate metabolic process"/>
    <property type="evidence" value="ECO:0007669"/>
    <property type="project" value="InterPro"/>
</dbReference>
<keyword evidence="1" id="KW-0456">Lyase</keyword>
<evidence type="ECO:0000313" key="2">
    <source>
        <dbReference type="Proteomes" id="UP000468327"/>
    </source>
</evidence>
<dbReference type="Proteomes" id="UP000468327">
    <property type="component" value="Unassembled WGS sequence"/>
</dbReference>
<comment type="caution">
    <text evidence="1">The sequence shown here is derived from an EMBL/GenBank/DDBJ whole genome shotgun (WGS) entry which is preliminary data.</text>
</comment>
<dbReference type="GO" id="GO:0015716">
    <property type="term" value="P:organic phosphonate transport"/>
    <property type="evidence" value="ECO:0007669"/>
    <property type="project" value="InterPro"/>
</dbReference>